<dbReference type="EMBL" id="JBCGBO010000005">
    <property type="protein sequence ID" value="KAK9198200.1"/>
    <property type="molecule type" value="Genomic_DNA"/>
</dbReference>
<protein>
    <recommendedName>
        <fullName evidence="6">Beta-glucosidase</fullName>
    </recommendedName>
</protein>
<dbReference type="InterPro" id="IPR001360">
    <property type="entry name" value="Glyco_hydro_1"/>
</dbReference>
<dbReference type="SUPFAM" id="SSF51445">
    <property type="entry name" value="(Trans)glycosidases"/>
    <property type="match status" value="3"/>
</dbReference>
<keyword evidence="3" id="KW-0326">Glycosidase</keyword>
<evidence type="ECO:0000313" key="4">
    <source>
        <dbReference type="EMBL" id="KAK9198200.1"/>
    </source>
</evidence>
<dbReference type="Gene3D" id="3.20.20.80">
    <property type="entry name" value="Glycosidases"/>
    <property type="match status" value="4"/>
</dbReference>
<reference evidence="4 5" key="1">
    <citation type="submission" date="2024-05" db="EMBL/GenBank/DDBJ databases">
        <title>Haplotype-resolved chromosome-level genome assembly of Huyou (Citrus changshanensis).</title>
        <authorList>
            <person name="Miao C."/>
            <person name="Chen W."/>
            <person name="Wu Y."/>
            <person name="Wang L."/>
            <person name="Zhao S."/>
            <person name="Grierson D."/>
            <person name="Xu C."/>
            <person name="Chen K."/>
        </authorList>
    </citation>
    <scope>NUCLEOTIDE SEQUENCE [LARGE SCALE GENOMIC DNA]</scope>
    <source>
        <strain evidence="4">01-14</strain>
        <tissue evidence="4">Leaf</tissue>
    </source>
</reference>
<dbReference type="GO" id="GO:0005975">
    <property type="term" value="P:carbohydrate metabolic process"/>
    <property type="evidence" value="ECO:0007669"/>
    <property type="project" value="InterPro"/>
</dbReference>
<evidence type="ECO:0000313" key="5">
    <source>
        <dbReference type="Proteomes" id="UP001428341"/>
    </source>
</evidence>
<evidence type="ECO:0000256" key="1">
    <source>
        <dbReference type="ARBA" id="ARBA00010838"/>
    </source>
</evidence>
<sequence>MAFSAPLSSRIGNSTRALPSIFASTVYVLLLSCSFSAQCHEFTSLSKSEAHTGLNSNALNIKRSNFPANFSFGASTSAAQIEGATTEDGRGPSIWDDFIERYPGKVMNGNDLITAIDSYRRYKEDMKAVKELGVDSYRFSISWTRILPNGSLSGGVNQMGIDHYNSLIDELIKYGIKPFVTIFHFDSPQGLQEKYGGPLNRSFVDDFKDYAEICFKSFGDRVKNWMTINEPLIASKYGYESGTAAPGRCSDRNNCPAGNSSTEPYIASHNFLLAHAAAFRLYEQKFRAKQGGQIGLSLVSQFYEPLSNSSDDKAAAERALDFQLGWYLNPLVYGDYPKIMRKLARNRLPTFTAEEKKLVKGAFDFIGLNYYTTNYAKSIPMNSNGPPVSVTADQFVDFTVERDGVLIGPEAEGSGYIYIYPKGMQQVLEYVKNNYQNPAIYITENGVTEQRNDNLTLDVALKDEHRVDFVLGHLYYLHEAIKNGVNVKGYFYWSAFDDFEWGIGYLPRFGLYFIDYNNNLTRIPKESAKWVRDFLEGNSSTEPSIASHNLLLAHATAARLYKQKFQPEQGGQIGLSLVGQYYEPYSNSPRDTAAAKRAMDFELGWFMEPLVYGDFPKTMRQIVKDRLPRWSDEEKNLVKGCFDFIGVNYYTTTYAKNIPIDFRAPPISYLVDQFVNATSVTEKRNDTLTIDAALKDQHRISFILKHLYRIRRAIEKGANVKGYFYWTLFDDFEWSEGFNPRHSSEIVLGLYGYKMGSKTKNPKPATDPYPATHHIILAHSAAAAKHKENYQPIQDGEIGISLALVRDGFPRFSEEKKDLVKGAYDL</sequence>
<proteinExistence type="inferred from homology"/>
<dbReference type="InterPro" id="IPR017853">
    <property type="entry name" value="GH"/>
</dbReference>
<dbReference type="AlphaFoldDB" id="A0AAP0QKP1"/>
<keyword evidence="2" id="KW-0378">Hydrolase</keyword>
<dbReference type="PRINTS" id="PR00131">
    <property type="entry name" value="GLHYDRLASE1"/>
</dbReference>
<dbReference type="PANTHER" id="PTHR10353:SF154">
    <property type="entry name" value="BETA-GLUCOSIDASE 9-RELATED"/>
    <property type="match status" value="1"/>
</dbReference>
<dbReference type="FunFam" id="3.20.20.80:FF:000020">
    <property type="entry name" value="Beta-glucosidase 12"/>
    <property type="match status" value="1"/>
</dbReference>
<name>A0AAP0QKP1_9ROSI</name>
<evidence type="ECO:0000256" key="3">
    <source>
        <dbReference type="ARBA" id="ARBA00023295"/>
    </source>
</evidence>
<evidence type="ECO:0000256" key="2">
    <source>
        <dbReference type="ARBA" id="ARBA00022801"/>
    </source>
</evidence>
<comment type="caution">
    <text evidence="4">The sequence shown here is derived from an EMBL/GenBank/DDBJ whole genome shotgun (WGS) entry which is preliminary data.</text>
</comment>
<dbReference type="Proteomes" id="UP001428341">
    <property type="component" value="Unassembled WGS sequence"/>
</dbReference>
<accession>A0AAP0QKP1</accession>
<keyword evidence="5" id="KW-1185">Reference proteome</keyword>
<dbReference type="GO" id="GO:0047782">
    <property type="term" value="F:coniferin beta-glucosidase activity"/>
    <property type="evidence" value="ECO:0007669"/>
    <property type="project" value="UniProtKB-ARBA"/>
</dbReference>
<comment type="similarity">
    <text evidence="1">Belongs to the glycosyl hydrolase 1 family.</text>
</comment>
<gene>
    <name evidence="4" type="ORF">WN944_013384</name>
</gene>
<dbReference type="Pfam" id="PF00232">
    <property type="entry name" value="Glyco_hydro_1"/>
    <property type="match status" value="3"/>
</dbReference>
<evidence type="ECO:0008006" key="6">
    <source>
        <dbReference type="Google" id="ProtNLM"/>
    </source>
</evidence>
<organism evidence="4 5">
    <name type="scientific">Citrus x changshan-huyou</name>
    <dbReference type="NCBI Taxonomy" id="2935761"/>
    <lineage>
        <taxon>Eukaryota</taxon>
        <taxon>Viridiplantae</taxon>
        <taxon>Streptophyta</taxon>
        <taxon>Embryophyta</taxon>
        <taxon>Tracheophyta</taxon>
        <taxon>Spermatophyta</taxon>
        <taxon>Magnoliopsida</taxon>
        <taxon>eudicotyledons</taxon>
        <taxon>Gunneridae</taxon>
        <taxon>Pentapetalae</taxon>
        <taxon>rosids</taxon>
        <taxon>malvids</taxon>
        <taxon>Sapindales</taxon>
        <taxon>Rutaceae</taxon>
        <taxon>Aurantioideae</taxon>
        <taxon>Citrus</taxon>
    </lineage>
</organism>
<dbReference type="PANTHER" id="PTHR10353">
    <property type="entry name" value="GLYCOSYL HYDROLASE"/>
    <property type="match status" value="1"/>
</dbReference>